<evidence type="ECO:0000256" key="7">
    <source>
        <dbReference type="RuleBase" id="RU000382"/>
    </source>
</evidence>
<organism evidence="8 9">
    <name type="scientific">Lysobacter dokdonensis DS-58</name>
    <dbReference type="NCBI Taxonomy" id="1300345"/>
    <lineage>
        <taxon>Bacteria</taxon>
        <taxon>Pseudomonadati</taxon>
        <taxon>Pseudomonadota</taxon>
        <taxon>Gammaproteobacteria</taxon>
        <taxon>Lysobacterales</taxon>
        <taxon>Lysobacteraceae</taxon>
        <taxon>Noviluteimonas</taxon>
    </lineage>
</organism>
<reference evidence="8 9" key="1">
    <citation type="submission" date="2014-09" db="EMBL/GenBank/DDBJ databases">
        <title>Genome sequences of Lysobacter dokdonensis DS-58.</title>
        <authorList>
            <person name="Kim J.F."/>
            <person name="Kwak M.-J."/>
        </authorList>
    </citation>
    <scope>NUCLEOTIDE SEQUENCE [LARGE SCALE GENOMIC DNA]</scope>
    <source>
        <strain evidence="8 9">DS-58</strain>
    </source>
</reference>
<dbReference type="InterPro" id="IPR010977">
    <property type="entry name" value="Aromatic_deC"/>
</dbReference>
<dbReference type="InterPro" id="IPR015424">
    <property type="entry name" value="PyrdxlP-dep_Trfase"/>
</dbReference>
<dbReference type="Gene3D" id="3.90.1150.10">
    <property type="entry name" value="Aspartate Aminotransferase, domain 1"/>
    <property type="match status" value="1"/>
</dbReference>
<comment type="cofactor">
    <cofactor evidence="1 6 7">
        <name>pyridoxal 5'-phosphate</name>
        <dbReference type="ChEBI" id="CHEBI:597326"/>
    </cofactor>
</comment>
<dbReference type="Proteomes" id="UP000030518">
    <property type="component" value="Unassembled WGS sequence"/>
</dbReference>
<evidence type="ECO:0000256" key="5">
    <source>
        <dbReference type="ARBA" id="ARBA00023239"/>
    </source>
</evidence>
<dbReference type="GO" id="GO:0016831">
    <property type="term" value="F:carboxy-lyase activity"/>
    <property type="evidence" value="ECO:0007669"/>
    <property type="project" value="UniProtKB-KW"/>
</dbReference>
<dbReference type="STRING" id="1300345.LF41_1188"/>
<dbReference type="PATRIC" id="fig|1300345.3.peg.489"/>
<sequence length="443" mass="47111">MELPEQHELALDHAWHLAREYLGGLEQRRVAVSAHPEPIAPEGIGLNAAFAYLRDHVAPYLSASPGPRYLGFVTGGATPEALAADWVTSAWNQNVSNKVGSIAADVESCTVAAYADIFGLHPAMHGQFVSGATAANLVSMATARHWAERTHGALPTVFAGAAHSSILKAMAITGIGRHRHVAVATQPRRTAVDVVALRAALTAHEGPSIVVASAGEVNTGDFDDLVALADVCAEAGAWLHVDGAFGLFAAFDDALKPMTAGIERADSVTVDLHKWLNVPYDSALAYTRWPELQREVFAATSAYLGDDPDPLHYTPENSRRFRALPAWMVLAVQGRAGIGRWVADNCRQARLLARGVESLGMDVLHDVSLNIVAFAPKGADAAERDAFLARLNATGVVFMTPTVLHQRAAVRAAFSNWSTTDADVDQILQAIAECIGGTTETAP</sequence>
<dbReference type="PANTHER" id="PTHR11999">
    <property type="entry name" value="GROUP II PYRIDOXAL-5-PHOSPHATE DECARBOXYLASE"/>
    <property type="match status" value="1"/>
</dbReference>
<keyword evidence="4 6" id="KW-0663">Pyridoxal phosphate</keyword>
<protein>
    <submittedName>
        <fullName evidence="8">Aromatic-L-amino-acid decarboxylase</fullName>
    </submittedName>
</protein>
<dbReference type="Pfam" id="PF00282">
    <property type="entry name" value="Pyridoxal_deC"/>
    <property type="match status" value="1"/>
</dbReference>
<evidence type="ECO:0000256" key="2">
    <source>
        <dbReference type="ARBA" id="ARBA00009533"/>
    </source>
</evidence>
<dbReference type="EMBL" id="JRKJ01000002">
    <property type="protein sequence ID" value="KGQ20650.1"/>
    <property type="molecule type" value="Genomic_DNA"/>
</dbReference>
<proteinExistence type="inferred from homology"/>
<dbReference type="OrthoDB" id="9803665at2"/>
<accession>A0A0A2WQU5</accession>
<dbReference type="AlphaFoldDB" id="A0A0A2WQU5"/>
<comment type="similarity">
    <text evidence="2 7">Belongs to the group II decarboxylase family.</text>
</comment>
<evidence type="ECO:0000313" key="9">
    <source>
        <dbReference type="Proteomes" id="UP000030518"/>
    </source>
</evidence>
<dbReference type="PANTHER" id="PTHR11999:SF70">
    <property type="entry name" value="MIP05841P"/>
    <property type="match status" value="1"/>
</dbReference>
<keyword evidence="9" id="KW-1185">Reference proteome</keyword>
<gene>
    <name evidence="8" type="ORF">LF41_1188</name>
</gene>
<evidence type="ECO:0000256" key="4">
    <source>
        <dbReference type="ARBA" id="ARBA00022898"/>
    </source>
</evidence>
<dbReference type="InterPro" id="IPR002129">
    <property type="entry name" value="PyrdxlP-dep_de-COase"/>
</dbReference>
<dbReference type="SUPFAM" id="SSF53383">
    <property type="entry name" value="PLP-dependent transferases"/>
    <property type="match status" value="1"/>
</dbReference>
<dbReference type="InterPro" id="IPR015422">
    <property type="entry name" value="PyrdxlP-dep_Trfase_small"/>
</dbReference>
<dbReference type="GO" id="GO:0019752">
    <property type="term" value="P:carboxylic acid metabolic process"/>
    <property type="evidence" value="ECO:0007669"/>
    <property type="project" value="InterPro"/>
</dbReference>
<feature type="modified residue" description="N6-(pyridoxal phosphate)lysine" evidence="6">
    <location>
        <position position="274"/>
    </location>
</feature>
<dbReference type="RefSeq" id="WP_084073242.1">
    <property type="nucleotide sequence ID" value="NZ_JRKJ01000002.1"/>
</dbReference>
<evidence type="ECO:0000313" key="8">
    <source>
        <dbReference type="EMBL" id="KGQ20650.1"/>
    </source>
</evidence>
<name>A0A0A2WQU5_9GAMM</name>
<evidence type="ECO:0000256" key="3">
    <source>
        <dbReference type="ARBA" id="ARBA00022793"/>
    </source>
</evidence>
<dbReference type="Gene3D" id="3.40.640.10">
    <property type="entry name" value="Type I PLP-dependent aspartate aminotransferase-like (Major domain)"/>
    <property type="match status" value="1"/>
</dbReference>
<evidence type="ECO:0000256" key="6">
    <source>
        <dbReference type="PIRSR" id="PIRSR602129-50"/>
    </source>
</evidence>
<dbReference type="InterPro" id="IPR015421">
    <property type="entry name" value="PyrdxlP-dep_Trfase_major"/>
</dbReference>
<keyword evidence="5 7" id="KW-0456">Lyase</keyword>
<keyword evidence="3" id="KW-0210">Decarboxylase</keyword>
<evidence type="ECO:0000256" key="1">
    <source>
        <dbReference type="ARBA" id="ARBA00001933"/>
    </source>
</evidence>
<dbReference type="eggNOG" id="COG0076">
    <property type="taxonomic scope" value="Bacteria"/>
</dbReference>
<comment type="caution">
    <text evidence="8">The sequence shown here is derived from an EMBL/GenBank/DDBJ whole genome shotgun (WGS) entry which is preliminary data.</text>
</comment>
<dbReference type="GO" id="GO:0030170">
    <property type="term" value="F:pyridoxal phosphate binding"/>
    <property type="evidence" value="ECO:0007669"/>
    <property type="project" value="InterPro"/>
</dbReference>